<evidence type="ECO:0000313" key="3">
    <source>
        <dbReference type="EMBL" id="KAF1995902.1"/>
    </source>
</evidence>
<feature type="transmembrane region" description="Helical" evidence="2">
    <location>
        <begin position="274"/>
        <end position="294"/>
    </location>
</feature>
<dbReference type="EMBL" id="ML977632">
    <property type="protein sequence ID" value="KAF1995902.1"/>
    <property type="molecule type" value="Genomic_DNA"/>
</dbReference>
<keyword evidence="4" id="KW-1185">Reference proteome</keyword>
<dbReference type="Proteomes" id="UP000799779">
    <property type="component" value="Unassembled WGS sequence"/>
</dbReference>
<keyword evidence="2" id="KW-1133">Transmembrane helix</keyword>
<dbReference type="AlphaFoldDB" id="A0A6A5W1X6"/>
<keyword evidence="2" id="KW-0472">Membrane</keyword>
<organism evidence="3 4">
    <name type="scientific">Amniculicola lignicola CBS 123094</name>
    <dbReference type="NCBI Taxonomy" id="1392246"/>
    <lineage>
        <taxon>Eukaryota</taxon>
        <taxon>Fungi</taxon>
        <taxon>Dikarya</taxon>
        <taxon>Ascomycota</taxon>
        <taxon>Pezizomycotina</taxon>
        <taxon>Dothideomycetes</taxon>
        <taxon>Pleosporomycetidae</taxon>
        <taxon>Pleosporales</taxon>
        <taxon>Amniculicolaceae</taxon>
        <taxon>Amniculicola</taxon>
    </lineage>
</organism>
<evidence type="ECO:0000256" key="1">
    <source>
        <dbReference type="SAM" id="MobiDB-lite"/>
    </source>
</evidence>
<feature type="transmembrane region" description="Helical" evidence="2">
    <location>
        <begin position="247"/>
        <end position="268"/>
    </location>
</feature>
<dbReference type="OrthoDB" id="10685175at2759"/>
<evidence type="ECO:0000313" key="4">
    <source>
        <dbReference type="Proteomes" id="UP000799779"/>
    </source>
</evidence>
<feature type="transmembrane region" description="Helical" evidence="2">
    <location>
        <begin position="221"/>
        <end position="240"/>
    </location>
</feature>
<reference evidence="3" key="1">
    <citation type="journal article" date="2020" name="Stud. Mycol.">
        <title>101 Dothideomycetes genomes: a test case for predicting lifestyles and emergence of pathogens.</title>
        <authorList>
            <person name="Haridas S."/>
            <person name="Albert R."/>
            <person name="Binder M."/>
            <person name="Bloem J."/>
            <person name="Labutti K."/>
            <person name="Salamov A."/>
            <person name="Andreopoulos B."/>
            <person name="Baker S."/>
            <person name="Barry K."/>
            <person name="Bills G."/>
            <person name="Bluhm B."/>
            <person name="Cannon C."/>
            <person name="Castanera R."/>
            <person name="Culley D."/>
            <person name="Daum C."/>
            <person name="Ezra D."/>
            <person name="Gonzalez J."/>
            <person name="Henrissat B."/>
            <person name="Kuo A."/>
            <person name="Liang C."/>
            <person name="Lipzen A."/>
            <person name="Lutzoni F."/>
            <person name="Magnuson J."/>
            <person name="Mondo S."/>
            <person name="Nolan M."/>
            <person name="Ohm R."/>
            <person name="Pangilinan J."/>
            <person name="Park H.-J."/>
            <person name="Ramirez L."/>
            <person name="Alfaro M."/>
            <person name="Sun H."/>
            <person name="Tritt A."/>
            <person name="Yoshinaga Y."/>
            <person name="Zwiers L.-H."/>
            <person name="Turgeon B."/>
            <person name="Goodwin S."/>
            <person name="Spatafora J."/>
            <person name="Crous P."/>
            <person name="Grigoriev I."/>
        </authorList>
    </citation>
    <scope>NUCLEOTIDE SEQUENCE</scope>
    <source>
        <strain evidence="3">CBS 123094</strain>
    </source>
</reference>
<keyword evidence="2" id="KW-0812">Transmembrane</keyword>
<feature type="transmembrane region" description="Helical" evidence="2">
    <location>
        <begin position="406"/>
        <end position="429"/>
    </location>
</feature>
<sequence length="453" mass="51659">MSYPHHTDSAVRGSGSNTFDASPYGGKQYDQEEQTRFAKYPPQAWPEKEKINRNRIAQVPSGSIYDCRSTYPEDHVLMRAATPTNSPPRGDALKVLYERADLPEKVKEIIEVPAWLLFTKDYVLQPVEDMILAIRRKWMNLGEATQPSIREPLYQFVAHPVPIMIGQTLTAALERVINYLEQCIPIALVVLLVPHIPTGQAQELGLPPEKLESDFYPVLDFITWVIACFYFPIAYVWAVAAAIVGSIWICLCSIIVFVFHASVAFFFWLFTLILMTPLFCFILCIISVILPLVLRAIIHLLPERVPIVIGNFILRIQRIFGPIVQSTAFFLNYICRDIIIPTYIYLAFTLVQLSTYLRRVYTVAWDVGRSVVDLVRELEKWWCAPQKQRNLPAVHTMCIVLKSKKFWINVIFAVAFYAALYVEVVAWVAQTTPVRRVMYGGSQGSVVHVQIVS</sequence>
<gene>
    <name evidence="3" type="ORF">P154DRAFT_566431</name>
</gene>
<evidence type="ECO:0000256" key="2">
    <source>
        <dbReference type="SAM" id="Phobius"/>
    </source>
</evidence>
<name>A0A6A5W1X6_9PLEO</name>
<proteinExistence type="predicted"/>
<protein>
    <submittedName>
        <fullName evidence="3">Uncharacterized protein</fullName>
    </submittedName>
</protein>
<feature type="region of interest" description="Disordered" evidence="1">
    <location>
        <begin position="1"/>
        <end position="35"/>
    </location>
</feature>
<accession>A0A6A5W1X6</accession>